<dbReference type="PANTHER" id="PTHR12175">
    <property type="entry name" value="AD039 HT014 THIOREDOXIN FAMILY TRP26"/>
    <property type="match status" value="1"/>
</dbReference>
<dbReference type="GO" id="GO:0005737">
    <property type="term" value="C:cytoplasm"/>
    <property type="evidence" value="ECO:0007669"/>
    <property type="project" value="UniProtKB-ARBA"/>
</dbReference>
<dbReference type="PROSITE" id="PS51532">
    <property type="entry name" value="PITH"/>
    <property type="match status" value="1"/>
</dbReference>
<sequence length="237" mass="26516">MSCHNEHTHSHSHSHSGDDSNNDHVPPIPTSSAQDLSKYIDTPRLTALNSDVPNSELSKLFIKSESEGGKYSLKSPVSSDLDAQLILNIPFTGYVKLYSIILRTAGDEEQCPKEIKVYKNAKDVDFDNERKPQFTITHPQIGVLADDGKDQDLDDSNFVEHHLPRSSFQSTTNLTLFIQNNWADDEDESIKIFHIELRGQFQSPLAKEPIITLYEAAANPADHKNLIASVNKNYSSI</sequence>
<accession>A0A9P8TC08</accession>
<dbReference type="Pfam" id="PF06201">
    <property type="entry name" value="PITH"/>
    <property type="match status" value="1"/>
</dbReference>
<organism evidence="4 5">
    <name type="scientific">Wickerhamomyces pijperi</name>
    <name type="common">Yeast</name>
    <name type="synonym">Pichia pijperi</name>
    <dbReference type="NCBI Taxonomy" id="599730"/>
    <lineage>
        <taxon>Eukaryota</taxon>
        <taxon>Fungi</taxon>
        <taxon>Dikarya</taxon>
        <taxon>Ascomycota</taxon>
        <taxon>Saccharomycotina</taxon>
        <taxon>Saccharomycetes</taxon>
        <taxon>Phaffomycetales</taxon>
        <taxon>Wickerhamomycetaceae</taxon>
        <taxon>Wickerhamomyces</taxon>
    </lineage>
</organism>
<dbReference type="EMBL" id="JAEUBG010005727">
    <property type="protein sequence ID" value="KAH3672965.1"/>
    <property type="molecule type" value="Genomic_DNA"/>
</dbReference>
<feature type="compositionally biased region" description="Basic and acidic residues" evidence="2">
    <location>
        <begin position="1"/>
        <end position="22"/>
    </location>
</feature>
<dbReference type="InterPro" id="IPR045099">
    <property type="entry name" value="PITH1-like"/>
</dbReference>
<evidence type="ECO:0000256" key="1">
    <source>
        <dbReference type="ARBA" id="ARBA00025788"/>
    </source>
</evidence>
<dbReference type="Proteomes" id="UP000774326">
    <property type="component" value="Unassembled WGS sequence"/>
</dbReference>
<evidence type="ECO:0000313" key="5">
    <source>
        <dbReference type="Proteomes" id="UP000774326"/>
    </source>
</evidence>
<evidence type="ECO:0000313" key="4">
    <source>
        <dbReference type="EMBL" id="KAH3672965.1"/>
    </source>
</evidence>
<dbReference type="Gene3D" id="2.60.120.470">
    <property type="entry name" value="PITH domain"/>
    <property type="match status" value="1"/>
</dbReference>
<comment type="caution">
    <text evidence="4">The sequence shown here is derived from an EMBL/GenBank/DDBJ whole genome shotgun (WGS) entry which is preliminary data.</text>
</comment>
<dbReference type="GO" id="GO:0005634">
    <property type="term" value="C:nucleus"/>
    <property type="evidence" value="ECO:0007669"/>
    <property type="project" value="TreeGrafter"/>
</dbReference>
<feature type="domain" description="PITH" evidence="3">
    <location>
        <begin position="25"/>
        <end position="217"/>
    </location>
</feature>
<keyword evidence="5" id="KW-1185">Reference proteome</keyword>
<dbReference type="OrthoDB" id="2635at2759"/>
<dbReference type="InterPro" id="IPR037047">
    <property type="entry name" value="PITH_dom_sf"/>
</dbReference>
<dbReference type="InterPro" id="IPR010400">
    <property type="entry name" value="PITH_dom"/>
</dbReference>
<comment type="similarity">
    <text evidence="1">Belongs to the PITHD1 family.</text>
</comment>
<name>A0A9P8TC08_WICPI</name>
<evidence type="ECO:0000259" key="3">
    <source>
        <dbReference type="PROSITE" id="PS51532"/>
    </source>
</evidence>
<dbReference type="InterPro" id="IPR008979">
    <property type="entry name" value="Galactose-bd-like_sf"/>
</dbReference>
<protein>
    <recommendedName>
        <fullName evidence="3">PITH domain-containing protein</fullName>
    </recommendedName>
</protein>
<proteinExistence type="inferred from homology"/>
<reference evidence="4" key="2">
    <citation type="submission" date="2021-01" db="EMBL/GenBank/DDBJ databases">
        <authorList>
            <person name="Schikora-Tamarit M.A."/>
        </authorList>
    </citation>
    <scope>NUCLEOTIDE SEQUENCE</scope>
    <source>
        <strain evidence="4">CBS2887</strain>
    </source>
</reference>
<reference evidence="4" key="1">
    <citation type="journal article" date="2021" name="Open Biol.">
        <title>Shared evolutionary footprints suggest mitochondrial oxidative damage underlies multiple complex I losses in fungi.</title>
        <authorList>
            <person name="Schikora-Tamarit M.A."/>
            <person name="Marcet-Houben M."/>
            <person name="Nosek J."/>
            <person name="Gabaldon T."/>
        </authorList>
    </citation>
    <scope>NUCLEOTIDE SEQUENCE</scope>
    <source>
        <strain evidence="4">CBS2887</strain>
    </source>
</reference>
<dbReference type="SUPFAM" id="SSF49785">
    <property type="entry name" value="Galactose-binding domain-like"/>
    <property type="match status" value="1"/>
</dbReference>
<feature type="region of interest" description="Disordered" evidence="2">
    <location>
        <begin position="1"/>
        <end position="34"/>
    </location>
</feature>
<evidence type="ECO:0000256" key="2">
    <source>
        <dbReference type="SAM" id="MobiDB-lite"/>
    </source>
</evidence>
<gene>
    <name evidence="4" type="ORF">WICPIJ_009974</name>
</gene>
<dbReference type="AlphaFoldDB" id="A0A9P8TC08"/>
<dbReference type="PANTHER" id="PTHR12175:SF1">
    <property type="entry name" value="PITH DOMAIN-CONTAINING PROTEIN 1"/>
    <property type="match status" value="1"/>
</dbReference>